<reference evidence="6" key="1">
    <citation type="journal article" date="2013" name="Genome Biol. Evol.">
        <title>Organellar Inheritance in the Green Lineage: Insights from Ostreococcus tauri.</title>
        <authorList>
            <person name="Blanc-Mathieu R."/>
            <person name="Sanchez-Ferandin S."/>
            <person name="Eyre-Walker A."/>
            <person name="Piganeau G."/>
        </authorList>
    </citation>
    <scope>NUCLEOTIDE SEQUENCE</scope>
    <source>
        <strain evidence="7">RCC1108</strain>
        <strain evidence="8">RCC1110</strain>
        <strain evidence="9">RCC1112</strain>
        <strain evidence="10">RCC1114</strain>
        <strain evidence="11">RCC1115</strain>
        <strain evidence="12">RCC1116</strain>
        <strain evidence="13">RCC1117</strain>
        <strain evidence="14">RCC1118</strain>
        <strain evidence="15">RCC1123</strain>
        <strain evidence="16">RCC1558</strain>
        <strain evidence="17">RCC1559</strain>
        <strain evidence="18">RCC1561</strain>
    </source>
</reference>
<proteinExistence type="inferred from homology"/>
<dbReference type="KEGG" id="ota:OstapCp39"/>
<dbReference type="NCBIfam" id="NF001109">
    <property type="entry name" value="PRK00136.1"/>
    <property type="match status" value="1"/>
</dbReference>
<comment type="similarity">
    <text evidence="1 4 5">Belongs to the universal ribosomal protein uS8 family.</text>
</comment>
<dbReference type="EMBL" id="KF285533">
    <property type="protein sequence ID" value="AGW31188.1"/>
    <property type="molecule type" value="Genomic_DNA"/>
</dbReference>
<comment type="function">
    <text evidence="4">One of the primary rRNA binding proteins, it binds directly to 16S rRNA central domain where it helps coordinate assembly of the platform of the 30S subunit.</text>
</comment>
<dbReference type="EMBL" id="KF285531">
    <property type="protein sequence ID" value="AGW31066.1"/>
    <property type="molecule type" value="Genomic_DNA"/>
</dbReference>
<dbReference type="InterPro" id="IPR035987">
    <property type="entry name" value="Ribosomal_uS8_sf"/>
</dbReference>
<name>S5PVS2_OSTTA</name>
<dbReference type="EMBL" id="KF285523">
    <property type="protein sequence ID" value="AGW30576.1"/>
    <property type="molecule type" value="Genomic_DNA"/>
</dbReference>
<evidence type="ECO:0000313" key="14">
    <source>
        <dbReference type="EMBL" id="AGW30944.1"/>
    </source>
</evidence>
<dbReference type="Proteomes" id="UP000195557">
    <property type="component" value="Unassembled WGS sequence"/>
</dbReference>
<dbReference type="GO" id="GO:0003735">
    <property type="term" value="F:structural constituent of ribosome"/>
    <property type="evidence" value="ECO:0007669"/>
    <property type="project" value="InterPro"/>
</dbReference>
<evidence type="ECO:0000313" key="10">
    <source>
        <dbReference type="EMBL" id="AGW30698.1"/>
    </source>
</evidence>
<evidence type="ECO:0000313" key="20">
    <source>
        <dbReference type="EMBL" id="OUS44422.1"/>
    </source>
</evidence>
<dbReference type="EMBL" id="KF285529">
    <property type="protein sequence ID" value="AGW30944.1"/>
    <property type="molecule type" value="Genomic_DNA"/>
</dbReference>
<dbReference type="Pfam" id="PF00410">
    <property type="entry name" value="Ribosomal_S8"/>
    <property type="match status" value="1"/>
</dbReference>
<dbReference type="PANTHER" id="PTHR11758">
    <property type="entry name" value="40S RIBOSOMAL PROTEIN S15A"/>
    <property type="match status" value="1"/>
</dbReference>
<dbReference type="SMR" id="S5PVS2"/>
<dbReference type="GO" id="GO:1990904">
    <property type="term" value="C:ribonucleoprotein complex"/>
    <property type="evidence" value="ECO:0007669"/>
    <property type="project" value="UniProtKB-KW"/>
</dbReference>
<evidence type="ECO:0000313" key="18">
    <source>
        <dbReference type="EMBL" id="AGW31188.1"/>
    </source>
</evidence>
<accession>A0A1Y5I4E5</accession>
<evidence type="ECO:0000313" key="11">
    <source>
        <dbReference type="EMBL" id="AGW30759.1"/>
    </source>
</evidence>
<evidence type="ECO:0000313" key="7">
    <source>
        <dbReference type="EMBL" id="AGW30515.1"/>
    </source>
</evidence>
<dbReference type="EMBL" id="KF285527">
    <property type="protein sequence ID" value="AGW30821.1"/>
    <property type="molecule type" value="Genomic_DNA"/>
</dbReference>
<dbReference type="EMBL" id="KF285526">
    <property type="protein sequence ID" value="AGW30759.1"/>
    <property type="molecule type" value="Genomic_DNA"/>
</dbReference>
<evidence type="ECO:0000313" key="21">
    <source>
        <dbReference type="EMBL" id="OUS44480.1"/>
    </source>
</evidence>
<keyword evidence="6" id="KW-0150">Chloroplast</keyword>
<dbReference type="EMBL" id="KZ155821">
    <property type="protein sequence ID" value="OUS44422.1"/>
    <property type="molecule type" value="Genomic_DNA"/>
</dbReference>
<dbReference type="AlphaFoldDB" id="S5PVS2"/>
<keyword evidence="4" id="KW-0694">RNA-binding</keyword>
<dbReference type="GO" id="GO:0019843">
    <property type="term" value="F:rRNA binding"/>
    <property type="evidence" value="ECO:0007669"/>
    <property type="project" value="UniProtKB-UniRule"/>
</dbReference>
<evidence type="ECO:0000256" key="3">
    <source>
        <dbReference type="ARBA" id="ARBA00023274"/>
    </source>
</evidence>
<evidence type="ECO:0000313" key="19">
    <source>
        <dbReference type="EMBL" id="OUS44390.1"/>
    </source>
</evidence>
<comment type="subcellular location">
    <subcellularLocation>
        <location evidence="4">Plastid</location>
        <location evidence="4">Chloroplast</location>
    </subcellularLocation>
</comment>
<accession>S5PVS2</accession>
<dbReference type="PROSITE" id="PS00053">
    <property type="entry name" value="RIBOSOMAL_S8"/>
    <property type="match status" value="1"/>
</dbReference>
<keyword evidence="3 4" id="KW-0687">Ribonucleoprotein</keyword>
<evidence type="ECO:0000256" key="1">
    <source>
        <dbReference type="ARBA" id="ARBA00006471"/>
    </source>
</evidence>
<dbReference type="GO" id="GO:0005840">
    <property type="term" value="C:ribosome"/>
    <property type="evidence" value="ECO:0007669"/>
    <property type="project" value="UniProtKB-KW"/>
</dbReference>
<evidence type="ECO:0000313" key="15">
    <source>
        <dbReference type="EMBL" id="AGW31005.1"/>
    </source>
</evidence>
<evidence type="ECO:0000313" key="16">
    <source>
        <dbReference type="EMBL" id="AGW31066.1"/>
    </source>
</evidence>
<geneLocation type="chloroplast" evidence="6"/>
<dbReference type="GO" id="GO:0006412">
    <property type="term" value="P:translation"/>
    <property type="evidence" value="ECO:0007669"/>
    <property type="project" value="UniProtKB-UniRule"/>
</dbReference>
<dbReference type="EMBL" id="KF285530">
    <property type="protein sequence ID" value="AGW31005.1"/>
    <property type="molecule type" value="Genomic_DNA"/>
</dbReference>
<dbReference type="EMBL" id="KZ155820">
    <property type="protein sequence ID" value="OUS44480.1"/>
    <property type="molecule type" value="Genomic_DNA"/>
</dbReference>
<dbReference type="FunFam" id="3.30.1490.10:FF:000001">
    <property type="entry name" value="30S ribosomal protein S8"/>
    <property type="match status" value="1"/>
</dbReference>
<evidence type="ECO:0000313" key="12">
    <source>
        <dbReference type="EMBL" id="AGW30821.1"/>
    </source>
</evidence>
<dbReference type="Gene3D" id="3.30.1370.30">
    <property type="match status" value="1"/>
</dbReference>
<dbReference type="SUPFAM" id="SSF56047">
    <property type="entry name" value="Ribosomal protein S8"/>
    <property type="match status" value="1"/>
</dbReference>
<comment type="subunit">
    <text evidence="4">Part of the 30S ribosomal subunit.</text>
</comment>
<protein>
    <recommendedName>
        <fullName evidence="4">Small ribosomal subunit protein uS8c</fullName>
    </recommendedName>
</protein>
<dbReference type="EMBL" id="KF285522">
    <property type="protein sequence ID" value="AGW30515.1"/>
    <property type="molecule type" value="Genomic_DNA"/>
</dbReference>
<keyword evidence="6" id="KW-0934">Plastid</keyword>
<evidence type="ECO:0000313" key="17">
    <source>
        <dbReference type="EMBL" id="AGW31127.1"/>
    </source>
</evidence>
<dbReference type="GO" id="GO:0009507">
    <property type="term" value="C:chloroplast"/>
    <property type="evidence" value="ECO:0007669"/>
    <property type="project" value="UniProtKB-SubCell"/>
</dbReference>
<accession>A0A454XWV2</accession>
<organism evidence="6">
    <name type="scientific">Ostreococcus tauri</name>
    <name type="common">Marine green alga</name>
    <dbReference type="NCBI Taxonomy" id="70448"/>
    <lineage>
        <taxon>Eukaryota</taxon>
        <taxon>Viridiplantae</taxon>
        <taxon>Chlorophyta</taxon>
        <taxon>Mamiellophyceae</taxon>
        <taxon>Mamiellales</taxon>
        <taxon>Bathycoccaceae</taxon>
        <taxon>Ostreococcus</taxon>
    </lineage>
</organism>
<dbReference type="EMBL" id="KF285525">
    <property type="protein sequence ID" value="AGW30698.1"/>
    <property type="molecule type" value="Genomic_DNA"/>
</dbReference>
<evidence type="ECO:0000256" key="5">
    <source>
        <dbReference type="RuleBase" id="RU003660"/>
    </source>
</evidence>
<reference evidence="19" key="2">
    <citation type="submission" date="2017-04" db="EMBL/GenBank/DDBJ databases">
        <title>Population genomics of picophytoplankton unveils novel chromosome hypervariability.</title>
        <authorList>
            <consortium name="DOE Joint Genome Institute"/>
            <person name="Blanc-Mathieu R."/>
            <person name="Krasovec M."/>
            <person name="Hebrard M."/>
            <person name="Yau S."/>
            <person name="Desgranges E."/>
            <person name="Martin J."/>
            <person name="Schackwitz W."/>
            <person name="Kuo A."/>
            <person name="Salin G."/>
            <person name="Donnadieu C."/>
            <person name="Desdevises Y."/>
            <person name="Sanchez-Ferandin S."/>
            <person name="Moreau H."/>
            <person name="Rivals E."/>
            <person name="Grigoriev I.V."/>
            <person name="Grimsley N."/>
            <person name="Eyre-Walker A."/>
            <person name="Piganeau G."/>
        </authorList>
    </citation>
    <scope>NUCLEOTIDE SEQUENCE [LARGE SCALE GENOMIC DNA]</scope>
    <source>
        <strain evidence="19">RCC 1115</strain>
    </source>
</reference>
<evidence type="ECO:0000256" key="4">
    <source>
        <dbReference type="HAMAP-Rule" id="MF_01302"/>
    </source>
</evidence>
<dbReference type="InterPro" id="IPR047863">
    <property type="entry name" value="Ribosomal_uS8_CS"/>
</dbReference>
<keyword evidence="2 4" id="KW-0689">Ribosomal protein</keyword>
<dbReference type="InterPro" id="IPR000630">
    <property type="entry name" value="Ribosomal_uS8"/>
</dbReference>
<dbReference type="Gene3D" id="3.30.1490.10">
    <property type="match status" value="1"/>
</dbReference>
<dbReference type="HAMAP" id="MF_01302_B">
    <property type="entry name" value="Ribosomal_uS8_B"/>
    <property type="match status" value="1"/>
</dbReference>
<dbReference type="EMBL" id="KF285532">
    <property type="protein sequence ID" value="AGW31127.1"/>
    <property type="molecule type" value="Genomic_DNA"/>
</dbReference>
<evidence type="ECO:0000256" key="2">
    <source>
        <dbReference type="ARBA" id="ARBA00022980"/>
    </source>
</evidence>
<evidence type="ECO:0000313" key="6">
    <source>
        <dbReference type="EMBL" id="AGR88213.1"/>
    </source>
</evidence>
<evidence type="ECO:0000313" key="9">
    <source>
        <dbReference type="EMBL" id="AGW30637.1"/>
    </source>
</evidence>
<dbReference type="RefSeq" id="YP_717242.1">
    <property type="nucleotide sequence ID" value="NC_008289.1"/>
</dbReference>
<evidence type="ECO:0000313" key="8">
    <source>
        <dbReference type="EMBL" id="AGW30576.1"/>
    </source>
</evidence>
<dbReference type="GeneID" id="4238846"/>
<dbReference type="EMBL" id="KF285524">
    <property type="protein sequence ID" value="AGW30637.1"/>
    <property type="molecule type" value="Genomic_DNA"/>
</dbReference>
<gene>
    <name evidence="4 6" type="primary">rps8</name>
    <name evidence="20" type="ORF">BE221DRAFT_173517</name>
    <name evidence="21" type="ORF">BE221DRAFT_82929</name>
    <name evidence="19" type="ORF">BE221DRAFT_83212</name>
    <name evidence="6" type="ORF">OtCpg00390</name>
</gene>
<sequence>MVNDTISDMLTRLRNAYLADKEQTSLKATRVVKDIAQVLVQEGFLGPIEQEENGFFTVNLKRGVKQFERVSTPGVRVYANHKQLQPVLNGMGVAVISTSQGIMTDRKARALGIGGEVLCKIW</sequence>
<keyword evidence="4" id="KW-0699">rRNA-binding</keyword>
<dbReference type="EMBL" id="KZ155823">
    <property type="protein sequence ID" value="OUS44390.1"/>
    <property type="molecule type" value="Genomic_DNA"/>
</dbReference>
<dbReference type="EMBL" id="KC990831">
    <property type="protein sequence ID" value="AGR88213.1"/>
    <property type="molecule type" value="Genomic_DNA"/>
</dbReference>
<evidence type="ECO:0000313" key="13">
    <source>
        <dbReference type="EMBL" id="AGW30883.1"/>
    </source>
</evidence>
<dbReference type="EMBL" id="KF285528">
    <property type="protein sequence ID" value="AGW30883.1"/>
    <property type="molecule type" value="Genomic_DNA"/>
</dbReference>